<evidence type="ECO:0000313" key="3">
    <source>
        <dbReference type="Proteomes" id="UP000243077"/>
    </source>
</evidence>
<keyword evidence="1" id="KW-0812">Transmembrane</keyword>
<keyword evidence="1" id="KW-0472">Membrane</keyword>
<evidence type="ECO:0000313" key="2">
    <source>
        <dbReference type="EMBL" id="AVG23703.1"/>
    </source>
</evidence>
<reference evidence="2 3" key="1">
    <citation type="submission" date="2018-02" db="EMBL/GenBank/DDBJ databases">
        <title>Complete genome of the streamlined marine actinobacterium Pontimonas salivibrio CL-TW6 adapted to coastal planktonic lifestype.</title>
        <authorList>
            <person name="Cho B.C."/>
            <person name="Hardies S.C."/>
            <person name="Jang G.I."/>
            <person name="Hwang C.Y."/>
        </authorList>
    </citation>
    <scope>NUCLEOTIDE SEQUENCE [LARGE SCALE GENOMIC DNA]</scope>
    <source>
        <strain evidence="2 3">CL-TW6</strain>
    </source>
</reference>
<protein>
    <submittedName>
        <fullName evidence="2">Uncharacterized protein</fullName>
    </submittedName>
</protein>
<proteinExistence type="predicted"/>
<organism evidence="2 3">
    <name type="scientific">Pontimonas salivibrio</name>
    <dbReference type="NCBI Taxonomy" id="1159327"/>
    <lineage>
        <taxon>Bacteria</taxon>
        <taxon>Bacillati</taxon>
        <taxon>Actinomycetota</taxon>
        <taxon>Actinomycetes</taxon>
        <taxon>Micrococcales</taxon>
        <taxon>Microbacteriaceae</taxon>
        <taxon>Pontimonas</taxon>
    </lineage>
</organism>
<evidence type="ECO:0000256" key="1">
    <source>
        <dbReference type="SAM" id="Phobius"/>
    </source>
</evidence>
<sequence length="183" mass="19332">MWRSGTAAATGVGTGAAAHVMLGGSLPGVLGFLPALVLTTLLGAMLLRKRSTVGIAATALSGQWMFHELAVLGSPYAAQGHTHHSEAVWEPTILSELPMTLGHLVAAVVTGVAIVLAERIRRLSLTLTTLMTHAVHRLVSLPTQPAVFLPEAPTIHTLFVPDRAREIYRLTGHTLRAPPLSAH</sequence>
<keyword evidence="1" id="KW-1133">Transmembrane helix</keyword>
<dbReference type="AlphaFoldDB" id="A0A2L2BPV6"/>
<gene>
    <name evidence="2" type="ORF">C3B54_11722</name>
</gene>
<dbReference type="EMBL" id="CP026923">
    <property type="protein sequence ID" value="AVG23703.1"/>
    <property type="molecule type" value="Genomic_DNA"/>
</dbReference>
<dbReference type="Proteomes" id="UP000243077">
    <property type="component" value="Chromosome"/>
</dbReference>
<keyword evidence="3" id="KW-1185">Reference proteome</keyword>
<feature type="transmembrane region" description="Helical" evidence="1">
    <location>
        <begin position="28"/>
        <end position="47"/>
    </location>
</feature>
<name>A0A2L2BPV6_9MICO</name>
<dbReference type="KEGG" id="psai:C3B54_11722"/>
<accession>A0A2L2BPV6</accession>